<dbReference type="AlphaFoldDB" id="A0A0F9LNT8"/>
<proteinExistence type="predicted"/>
<name>A0A0F9LNT8_9ZZZZ</name>
<comment type="caution">
    <text evidence="2">The sequence shown here is derived from an EMBL/GenBank/DDBJ whole genome shotgun (WGS) entry which is preliminary data.</text>
</comment>
<reference evidence="2" key="1">
    <citation type="journal article" date="2015" name="Nature">
        <title>Complex archaea that bridge the gap between prokaryotes and eukaryotes.</title>
        <authorList>
            <person name="Spang A."/>
            <person name="Saw J.H."/>
            <person name="Jorgensen S.L."/>
            <person name="Zaremba-Niedzwiedzka K."/>
            <person name="Martijn J."/>
            <person name="Lind A.E."/>
            <person name="van Eijk R."/>
            <person name="Schleper C."/>
            <person name="Guy L."/>
            <person name="Ettema T.J."/>
        </authorList>
    </citation>
    <scope>NUCLEOTIDE SEQUENCE</scope>
</reference>
<sequence>MILGFIISIVVFAIGFYLYIEFKSYTVPRFQIIKHTEPGYNYIIWDSK</sequence>
<protein>
    <submittedName>
        <fullName evidence="2">Uncharacterized protein</fullName>
    </submittedName>
</protein>
<dbReference type="EMBL" id="LAZR01006063">
    <property type="protein sequence ID" value="KKM95018.1"/>
    <property type="molecule type" value="Genomic_DNA"/>
</dbReference>
<keyword evidence="1" id="KW-0812">Transmembrane</keyword>
<organism evidence="2">
    <name type="scientific">marine sediment metagenome</name>
    <dbReference type="NCBI Taxonomy" id="412755"/>
    <lineage>
        <taxon>unclassified sequences</taxon>
        <taxon>metagenomes</taxon>
        <taxon>ecological metagenomes</taxon>
    </lineage>
</organism>
<accession>A0A0F9LNT8</accession>
<keyword evidence="1" id="KW-1133">Transmembrane helix</keyword>
<feature type="transmembrane region" description="Helical" evidence="1">
    <location>
        <begin position="6"/>
        <end position="22"/>
    </location>
</feature>
<gene>
    <name evidence="2" type="ORF">LCGC14_1192490</name>
</gene>
<evidence type="ECO:0000256" key="1">
    <source>
        <dbReference type="SAM" id="Phobius"/>
    </source>
</evidence>
<keyword evidence="1" id="KW-0472">Membrane</keyword>
<evidence type="ECO:0000313" key="2">
    <source>
        <dbReference type="EMBL" id="KKM95018.1"/>
    </source>
</evidence>